<dbReference type="PANTHER" id="PTHR14096">
    <property type="entry name" value="APOLIPOPROTEIN L"/>
    <property type="match status" value="1"/>
</dbReference>
<feature type="region of interest" description="Disordered" evidence="2">
    <location>
        <begin position="1"/>
        <end position="41"/>
    </location>
</feature>
<accession>A0ABM0KWT2</accession>
<feature type="transmembrane region" description="Helical" evidence="3">
    <location>
        <begin position="84"/>
        <end position="106"/>
    </location>
</feature>
<comment type="similarity">
    <text evidence="1">Belongs to the apolipoprotein L family.</text>
</comment>
<keyword evidence="4" id="KW-1185">Reference proteome</keyword>
<name>A0ABM0KWT2_MICOH</name>
<organism evidence="4 5">
    <name type="scientific">Microtus ochrogaster</name>
    <name type="common">Prairie vole</name>
    <dbReference type="NCBI Taxonomy" id="79684"/>
    <lineage>
        <taxon>Eukaryota</taxon>
        <taxon>Metazoa</taxon>
        <taxon>Chordata</taxon>
        <taxon>Craniata</taxon>
        <taxon>Vertebrata</taxon>
        <taxon>Euteleostomi</taxon>
        <taxon>Mammalia</taxon>
        <taxon>Eutheria</taxon>
        <taxon>Euarchontoglires</taxon>
        <taxon>Glires</taxon>
        <taxon>Rodentia</taxon>
        <taxon>Myomorpha</taxon>
        <taxon>Muroidea</taxon>
        <taxon>Cricetidae</taxon>
        <taxon>Arvicolinae</taxon>
        <taxon>Microtus</taxon>
    </lineage>
</organism>
<feature type="region of interest" description="Disordered" evidence="2">
    <location>
        <begin position="298"/>
        <end position="343"/>
    </location>
</feature>
<dbReference type="Pfam" id="PF05461">
    <property type="entry name" value="ApoL"/>
    <property type="match status" value="1"/>
</dbReference>
<dbReference type="RefSeq" id="XP_005354336.1">
    <property type="nucleotide sequence ID" value="XM_005354279.1"/>
</dbReference>
<feature type="compositionally biased region" description="Basic and acidic residues" evidence="2">
    <location>
        <begin position="1"/>
        <end position="21"/>
    </location>
</feature>
<dbReference type="PANTHER" id="PTHR14096:SF7">
    <property type="entry name" value="APOLIPOPROTEIN L6"/>
    <property type="match status" value="1"/>
</dbReference>
<evidence type="ECO:0000256" key="2">
    <source>
        <dbReference type="SAM" id="MobiDB-lite"/>
    </source>
</evidence>
<feature type="transmembrane region" description="Helical" evidence="3">
    <location>
        <begin position="112"/>
        <end position="132"/>
    </location>
</feature>
<proteinExistence type="inferred from homology"/>
<gene>
    <name evidence="5" type="primary">Apol6</name>
</gene>
<feature type="compositionally biased region" description="Acidic residues" evidence="2">
    <location>
        <begin position="27"/>
        <end position="41"/>
    </location>
</feature>
<dbReference type="InterPro" id="IPR008405">
    <property type="entry name" value="ApoL"/>
</dbReference>
<feature type="compositionally biased region" description="Basic residues" evidence="2">
    <location>
        <begin position="298"/>
        <end position="312"/>
    </location>
</feature>
<keyword evidence="3" id="KW-1133">Transmembrane helix</keyword>
<dbReference type="Proteomes" id="UP000694915">
    <property type="component" value="Chromosome 15"/>
</dbReference>
<keyword evidence="3" id="KW-0812">Transmembrane</keyword>
<sequence length="343" mass="38026">MAQMGKEFKAGVDLQRDKDGGPRGGESTDEEEVEVEDDALTDEERRFLEQFHSWRKNENKRIRTLYAIADNIDKRDRKATKTKVMTNSASVISGAMCLLGLVLAPVTASGSLVLTAAGTGLGAAAGITNIVTDVKEDSHNKSALAQANRIIPSSDEELEEVTGKKTAYATAASEIVYKCTSAWETIRKHIRALQLTKTHPHVASAASKLMTAGRVSTRSSRQIQKAFGGTALAMTKDALRRNSLPAIFFLGQDIYALLKDWEKLQAGKPTELAKELRSRAQKQERVVSERTCRYERLKKRLRDSKRPVRSLKRTTEIQPRPLSSTEKAKPRGQQRRQAETSGF</sequence>
<keyword evidence="3" id="KW-0472">Membrane</keyword>
<reference evidence="5" key="1">
    <citation type="submission" date="2025-08" db="UniProtKB">
        <authorList>
            <consortium name="RefSeq"/>
        </authorList>
    </citation>
    <scope>IDENTIFICATION</scope>
</reference>
<dbReference type="GeneID" id="101997847"/>
<evidence type="ECO:0000256" key="1">
    <source>
        <dbReference type="ARBA" id="ARBA00010090"/>
    </source>
</evidence>
<evidence type="ECO:0000313" key="5">
    <source>
        <dbReference type="RefSeq" id="XP_005354336.1"/>
    </source>
</evidence>
<protein>
    <submittedName>
        <fullName evidence="5">Apolipoprotein L6</fullName>
    </submittedName>
</protein>
<evidence type="ECO:0000256" key="3">
    <source>
        <dbReference type="SAM" id="Phobius"/>
    </source>
</evidence>
<evidence type="ECO:0000313" key="4">
    <source>
        <dbReference type="Proteomes" id="UP000694915"/>
    </source>
</evidence>